<feature type="region of interest" description="Disordered" evidence="1">
    <location>
        <begin position="465"/>
        <end position="497"/>
    </location>
</feature>
<dbReference type="Proteomes" id="UP001140513">
    <property type="component" value="Unassembled WGS sequence"/>
</dbReference>
<evidence type="ECO:0000313" key="2">
    <source>
        <dbReference type="EMBL" id="KAJ4351471.1"/>
    </source>
</evidence>
<feature type="compositionally biased region" description="Pro residues" evidence="1">
    <location>
        <begin position="330"/>
        <end position="340"/>
    </location>
</feature>
<evidence type="ECO:0000313" key="3">
    <source>
        <dbReference type="Proteomes" id="UP001140513"/>
    </source>
</evidence>
<dbReference type="AlphaFoldDB" id="A0A9W8XJP3"/>
<name>A0A9W8XJP3_9PLEO</name>
<feature type="region of interest" description="Disordered" evidence="1">
    <location>
        <begin position="607"/>
        <end position="627"/>
    </location>
</feature>
<feature type="region of interest" description="Disordered" evidence="1">
    <location>
        <begin position="91"/>
        <end position="142"/>
    </location>
</feature>
<feature type="region of interest" description="Disordered" evidence="1">
    <location>
        <begin position="325"/>
        <end position="398"/>
    </location>
</feature>
<dbReference type="EMBL" id="JAPEUX010000005">
    <property type="protein sequence ID" value="KAJ4351471.1"/>
    <property type="molecule type" value="Genomic_DNA"/>
</dbReference>
<protein>
    <submittedName>
        <fullName evidence="2">Uncharacterized protein</fullName>
    </submittedName>
</protein>
<feature type="compositionally biased region" description="Low complexity" evidence="1">
    <location>
        <begin position="293"/>
        <end position="311"/>
    </location>
</feature>
<keyword evidence="3" id="KW-1185">Reference proteome</keyword>
<gene>
    <name evidence="2" type="ORF">N0V89_006814</name>
</gene>
<evidence type="ECO:0000256" key="1">
    <source>
        <dbReference type="SAM" id="MobiDB-lite"/>
    </source>
</evidence>
<feature type="region of interest" description="Disordered" evidence="1">
    <location>
        <begin position="269"/>
        <end position="311"/>
    </location>
</feature>
<organism evidence="2 3">
    <name type="scientific">Didymosphaeria variabile</name>
    <dbReference type="NCBI Taxonomy" id="1932322"/>
    <lineage>
        <taxon>Eukaryota</taxon>
        <taxon>Fungi</taxon>
        <taxon>Dikarya</taxon>
        <taxon>Ascomycota</taxon>
        <taxon>Pezizomycotina</taxon>
        <taxon>Dothideomycetes</taxon>
        <taxon>Pleosporomycetidae</taxon>
        <taxon>Pleosporales</taxon>
        <taxon>Massarineae</taxon>
        <taxon>Didymosphaeriaceae</taxon>
        <taxon>Didymosphaeria</taxon>
    </lineage>
</organism>
<sequence length="740" mass="80296">MDLAARQKAIEGETLSNEEAIILLYTRRDYYASPDSVDSQALHAKLADLFEAAVLDAKIAVAAHDPVVKVLKKALLDTGRLLHAAKQAENEVSKGEKKAKSQLTTKDGAATRAVEVQAERESLARPTEHLSQSQQTSNQLSPQNLDVTCEQTQEIASVPASENLSVPQATPMKMMRAAAQTEGNNVERVPHLLQNQNNPKARHPESSREQAQKTAPAHLATISTKQHANANIAAPDSLSSRINGSLGAVSRSPNPAQHYAQEIVRTQQLRIQQRAQADKQGNDDTNMSPLPPSCSVSPSRPLSSMQASMSTSIATSSPAAAFTSAFAPAKRPPPTPPKAPAPKRRNTTAKGQEPTRKNRRKKLHKSDKLVVESEDSDAEMKDSNTITPSKVGAIDPSEGLTGFENFDENGNYMKKPHARLLLENGELRGALIVKLKLSPEKLQEVLDRNKNVAEPKKLRLRLKVQPSTPRTSASYHTSAAPNAGLFSTRPEPGIASDDEDAAWESGEEMTATAHIADVTFPPFPVLSAAHLNPFMKGLITAIENVITDHADRPEASLLELVKQLDEEKPTLPAGFDERRIVLNGGEYVYAAVHQLCGDAVQEKDAAKESGVDADVDSNTSVTSSTDVNTNMSVSMDAAADVKLTDSNDGKGITPLPEKAYYKGKGRAWKKTPNDADPAFHTQTKISVSSLPKRVLSRRKATRGGRKDSWKEDGVEELFALFRAHVKKEYWFQAGRLGGQT</sequence>
<accession>A0A9W8XJP3</accession>
<proteinExistence type="predicted"/>
<dbReference type="OrthoDB" id="3790485at2759"/>
<comment type="caution">
    <text evidence="2">The sequence shown here is derived from an EMBL/GenBank/DDBJ whole genome shotgun (WGS) entry which is preliminary data.</text>
</comment>
<feature type="compositionally biased region" description="Polar residues" evidence="1">
    <location>
        <begin position="465"/>
        <end position="480"/>
    </location>
</feature>
<feature type="compositionally biased region" description="Low complexity" evidence="1">
    <location>
        <begin position="616"/>
        <end position="627"/>
    </location>
</feature>
<feature type="compositionally biased region" description="Basic and acidic residues" evidence="1">
    <location>
        <begin position="202"/>
        <end position="211"/>
    </location>
</feature>
<dbReference type="GeneID" id="80910344"/>
<dbReference type="RefSeq" id="XP_056069827.1">
    <property type="nucleotide sequence ID" value="XM_056215580.1"/>
</dbReference>
<feature type="region of interest" description="Disordered" evidence="1">
    <location>
        <begin position="196"/>
        <end position="217"/>
    </location>
</feature>
<reference evidence="2" key="1">
    <citation type="submission" date="2022-10" db="EMBL/GenBank/DDBJ databases">
        <title>Tapping the CABI collections for fungal endophytes: first genome assemblies for Collariella, Neodidymelliopsis, Ascochyta clinopodiicola, Didymella pomorum, Didymosphaeria variabile, Neocosmospora piperis and Neocucurbitaria cava.</title>
        <authorList>
            <person name="Hill R."/>
        </authorList>
    </citation>
    <scope>NUCLEOTIDE SEQUENCE</scope>
    <source>
        <strain evidence="2">IMI 356815</strain>
    </source>
</reference>
<feature type="compositionally biased region" description="Basic and acidic residues" evidence="1">
    <location>
        <begin position="117"/>
        <end position="128"/>
    </location>
</feature>
<feature type="compositionally biased region" description="Low complexity" evidence="1">
    <location>
        <begin position="130"/>
        <end position="142"/>
    </location>
</feature>